<dbReference type="AlphaFoldDB" id="A0A523YMD8"/>
<dbReference type="InterPro" id="IPR006312">
    <property type="entry name" value="TatA/E"/>
</dbReference>
<keyword evidence="4 9" id="KW-0812">Transmembrane</keyword>
<evidence type="ECO:0000256" key="7">
    <source>
        <dbReference type="ARBA" id="ARBA00023010"/>
    </source>
</evidence>
<dbReference type="GO" id="GO:0008320">
    <property type="term" value="F:protein transmembrane transporter activity"/>
    <property type="evidence" value="ECO:0007669"/>
    <property type="project" value="UniProtKB-UniRule"/>
</dbReference>
<comment type="caution">
    <text evidence="11">The sequence shown here is derived from an EMBL/GenBank/DDBJ whole genome shotgun (WGS) entry which is preliminary data.</text>
</comment>
<sequence length="64" mass="7011">MFGGLGMWELVVIFGIVFLIFGATRIPEIAKSLGSAIKEFKKSSKEISSDEEEVAKSDSDKKKS</sequence>
<comment type="subunit">
    <text evidence="9">Forms a complex with TatC.</text>
</comment>
<evidence type="ECO:0000256" key="2">
    <source>
        <dbReference type="ARBA" id="ARBA00022448"/>
    </source>
</evidence>
<evidence type="ECO:0000256" key="3">
    <source>
        <dbReference type="ARBA" id="ARBA00022475"/>
    </source>
</evidence>
<keyword evidence="5 9" id="KW-0653">Protein transport</keyword>
<name>A0A523YMD8_UNCAE</name>
<comment type="function">
    <text evidence="9">Part of the twin-arginine translocation (Tat) system that transports large folded proteins containing a characteristic twin-arginine motif in their signal peptide across membranes. TatA could form the protein-conducting channel of the Tat system.</text>
</comment>
<protein>
    <recommendedName>
        <fullName evidence="9">Sec-independent protein translocase protein TatA</fullName>
    </recommendedName>
</protein>
<proteinExistence type="inferred from homology"/>
<dbReference type="Gene3D" id="1.20.5.3310">
    <property type="match status" value="1"/>
</dbReference>
<evidence type="ECO:0000256" key="1">
    <source>
        <dbReference type="ARBA" id="ARBA00004162"/>
    </source>
</evidence>
<keyword evidence="7 9" id="KW-0811">Translocation</keyword>
<organism evidence="11 12">
    <name type="scientific">Aerophobetes bacterium</name>
    <dbReference type="NCBI Taxonomy" id="2030807"/>
    <lineage>
        <taxon>Bacteria</taxon>
        <taxon>Candidatus Aerophobota</taxon>
    </lineage>
</organism>
<dbReference type="GO" id="GO:0043953">
    <property type="term" value="P:protein transport by the Tat complex"/>
    <property type="evidence" value="ECO:0007669"/>
    <property type="project" value="UniProtKB-UniRule"/>
</dbReference>
<evidence type="ECO:0000256" key="10">
    <source>
        <dbReference type="SAM" id="MobiDB-lite"/>
    </source>
</evidence>
<keyword evidence="3 9" id="KW-1003">Cell membrane</keyword>
<dbReference type="HAMAP" id="MF_00236">
    <property type="entry name" value="TatA_E"/>
    <property type="match status" value="1"/>
</dbReference>
<evidence type="ECO:0000256" key="8">
    <source>
        <dbReference type="ARBA" id="ARBA00023136"/>
    </source>
</evidence>
<dbReference type="Pfam" id="PF02416">
    <property type="entry name" value="TatA_B_E"/>
    <property type="match status" value="1"/>
</dbReference>
<dbReference type="GO" id="GO:0033281">
    <property type="term" value="C:TAT protein transport complex"/>
    <property type="evidence" value="ECO:0007669"/>
    <property type="project" value="UniProtKB-UniRule"/>
</dbReference>
<dbReference type="NCBIfam" id="NF011430">
    <property type="entry name" value="PRK14861.1"/>
    <property type="match status" value="1"/>
</dbReference>
<dbReference type="PANTHER" id="PTHR42982">
    <property type="entry name" value="SEC-INDEPENDENT PROTEIN TRANSLOCASE PROTEIN TATA"/>
    <property type="match status" value="1"/>
</dbReference>
<dbReference type="PANTHER" id="PTHR42982:SF1">
    <property type="entry name" value="SEC-INDEPENDENT PROTEIN TRANSLOCASE PROTEIN TATA"/>
    <property type="match status" value="1"/>
</dbReference>
<comment type="similarity">
    <text evidence="9">Belongs to the TatA/E family.</text>
</comment>
<comment type="subcellular location">
    <subcellularLocation>
        <location evidence="1 9">Cell membrane</location>
        <topology evidence="1 9">Single-pass membrane protein</topology>
    </subcellularLocation>
</comment>
<keyword evidence="8 9" id="KW-0472">Membrane</keyword>
<feature type="transmembrane region" description="Helical" evidence="9">
    <location>
        <begin position="6"/>
        <end position="24"/>
    </location>
</feature>
<accession>A0A523YMD8</accession>
<evidence type="ECO:0000256" key="5">
    <source>
        <dbReference type="ARBA" id="ARBA00022927"/>
    </source>
</evidence>
<feature type="region of interest" description="Disordered" evidence="10">
    <location>
        <begin position="44"/>
        <end position="64"/>
    </location>
</feature>
<dbReference type="NCBIfam" id="TIGR01411">
    <property type="entry name" value="tatAE"/>
    <property type="match status" value="1"/>
</dbReference>
<evidence type="ECO:0000256" key="9">
    <source>
        <dbReference type="HAMAP-Rule" id="MF_00236"/>
    </source>
</evidence>
<keyword evidence="2 9" id="KW-0813">Transport</keyword>
<dbReference type="InterPro" id="IPR003369">
    <property type="entry name" value="TatA/B/E"/>
</dbReference>
<dbReference type="EMBL" id="SOIJ01000182">
    <property type="protein sequence ID" value="TET92746.1"/>
    <property type="molecule type" value="Genomic_DNA"/>
</dbReference>
<keyword evidence="6 9" id="KW-1133">Transmembrane helix</keyword>
<evidence type="ECO:0000313" key="12">
    <source>
        <dbReference type="Proteomes" id="UP000316925"/>
    </source>
</evidence>
<reference evidence="11 12" key="1">
    <citation type="submission" date="2019-03" db="EMBL/GenBank/DDBJ databases">
        <title>Metabolic potential of uncultured bacteria and archaea associated with petroleum seepage in deep-sea sediments.</title>
        <authorList>
            <person name="Dong X."/>
            <person name="Hubert C."/>
        </authorList>
    </citation>
    <scope>NUCLEOTIDE SEQUENCE [LARGE SCALE GENOMIC DNA]</scope>
    <source>
        <strain evidence="11">E29_bin28</strain>
    </source>
</reference>
<evidence type="ECO:0000256" key="4">
    <source>
        <dbReference type="ARBA" id="ARBA00022692"/>
    </source>
</evidence>
<evidence type="ECO:0000256" key="6">
    <source>
        <dbReference type="ARBA" id="ARBA00022989"/>
    </source>
</evidence>
<dbReference type="Proteomes" id="UP000316925">
    <property type="component" value="Unassembled WGS sequence"/>
</dbReference>
<evidence type="ECO:0000313" key="11">
    <source>
        <dbReference type="EMBL" id="TET92746.1"/>
    </source>
</evidence>
<gene>
    <name evidence="9" type="primary">tatA</name>
    <name evidence="11" type="ORF">E3J33_03140</name>
</gene>